<feature type="transmembrane region" description="Helical" evidence="2">
    <location>
        <begin position="12"/>
        <end position="33"/>
    </location>
</feature>
<accession>A0A520MB78</accession>
<dbReference type="Gene3D" id="3.30.700.10">
    <property type="entry name" value="Glycoprotein, Type 4 Pilin"/>
    <property type="match status" value="1"/>
</dbReference>
<organism evidence="3 4">
    <name type="scientific">SAR92 clade bacterium</name>
    <dbReference type="NCBI Taxonomy" id="2315479"/>
    <lineage>
        <taxon>Bacteria</taxon>
        <taxon>Pseudomonadati</taxon>
        <taxon>Pseudomonadota</taxon>
        <taxon>Gammaproteobacteria</taxon>
        <taxon>Cellvibrionales</taxon>
        <taxon>Porticoccaceae</taxon>
        <taxon>SAR92 clade</taxon>
    </lineage>
</organism>
<evidence type="ECO:0000256" key="1">
    <source>
        <dbReference type="SAM" id="MobiDB-lite"/>
    </source>
</evidence>
<keyword evidence="2" id="KW-1133">Transmembrane helix</keyword>
<gene>
    <name evidence="3" type="ORF">EVB03_09890</name>
</gene>
<dbReference type="NCBIfam" id="TIGR02532">
    <property type="entry name" value="IV_pilin_GFxxxE"/>
    <property type="match status" value="1"/>
</dbReference>
<keyword evidence="2" id="KW-0812">Transmembrane</keyword>
<sequence>MIMAGRKSGFTLIETLVVVAIIGILASMAYPSYQSYMVQANRGAAQQFLMDTASLQHQYFLSNNGSSYASESQIFGGTGNGCNSAGGLISAPSRVCDFYAVRNILGGANDTFIVRAIPRAGKMQDEDGNLEVHHDGEKVGTWE</sequence>
<dbReference type="Pfam" id="PF07963">
    <property type="entry name" value="N_methyl"/>
    <property type="match status" value="1"/>
</dbReference>
<dbReference type="GO" id="GO:0043683">
    <property type="term" value="P:type IV pilus assembly"/>
    <property type="evidence" value="ECO:0007669"/>
    <property type="project" value="InterPro"/>
</dbReference>
<dbReference type="InterPro" id="IPR031982">
    <property type="entry name" value="PilE-like"/>
</dbReference>
<dbReference type="PANTHER" id="PTHR30093">
    <property type="entry name" value="GENERAL SECRETION PATHWAY PROTEIN G"/>
    <property type="match status" value="1"/>
</dbReference>
<reference evidence="3 4" key="1">
    <citation type="submission" date="2019-02" db="EMBL/GenBank/DDBJ databases">
        <title>Prokaryotic population dynamics and viral predation in marine succession experiment using metagenomics: the confinement effect.</title>
        <authorList>
            <person name="Haro-Moreno J.M."/>
            <person name="Rodriguez-Valera F."/>
            <person name="Lopez-Perez M."/>
        </authorList>
    </citation>
    <scope>NUCLEOTIDE SEQUENCE [LARGE SCALE GENOMIC DNA]</scope>
    <source>
        <strain evidence="3">MED-G170</strain>
    </source>
</reference>
<dbReference type="AlphaFoldDB" id="A0A520MB78"/>
<evidence type="ECO:0000256" key="2">
    <source>
        <dbReference type="SAM" id="Phobius"/>
    </source>
</evidence>
<name>A0A520MB78_9GAMM</name>
<keyword evidence="2" id="KW-0472">Membrane</keyword>
<feature type="region of interest" description="Disordered" evidence="1">
    <location>
        <begin position="124"/>
        <end position="143"/>
    </location>
</feature>
<evidence type="ECO:0000313" key="4">
    <source>
        <dbReference type="Proteomes" id="UP000315889"/>
    </source>
</evidence>
<dbReference type="EMBL" id="SHBP01000029">
    <property type="protein sequence ID" value="RZO18485.1"/>
    <property type="molecule type" value="Genomic_DNA"/>
</dbReference>
<dbReference type="Proteomes" id="UP000315889">
    <property type="component" value="Unassembled WGS sequence"/>
</dbReference>
<dbReference type="PROSITE" id="PS00409">
    <property type="entry name" value="PROKAR_NTER_METHYL"/>
    <property type="match status" value="1"/>
</dbReference>
<dbReference type="InterPro" id="IPR012902">
    <property type="entry name" value="N_methyl_site"/>
</dbReference>
<dbReference type="SUPFAM" id="SSF54523">
    <property type="entry name" value="Pili subunits"/>
    <property type="match status" value="1"/>
</dbReference>
<evidence type="ECO:0000313" key="3">
    <source>
        <dbReference type="EMBL" id="RZO18485.1"/>
    </source>
</evidence>
<protein>
    <submittedName>
        <fullName evidence="3">Prepilin-type N-terminal cleavage/methylation domain-containing protein</fullName>
    </submittedName>
</protein>
<dbReference type="PANTHER" id="PTHR30093:SF47">
    <property type="entry name" value="TYPE IV PILUS NON-CORE MINOR PILIN PILE"/>
    <property type="match status" value="1"/>
</dbReference>
<comment type="caution">
    <text evidence="3">The sequence shown here is derived from an EMBL/GenBank/DDBJ whole genome shotgun (WGS) entry which is preliminary data.</text>
</comment>
<dbReference type="Pfam" id="PF16732">
    <property type="entry name" value="ComP_DUS"/>
    <property type="match status" value="1"/>
</dbReference>
<proteinExistence type="predicted"/>
<dbReference type="InterPro" id="IPR045584">
    <property type="entry name" value="Pilin-like"/>
</dbReference>